<organism evidence="5 6">
    <name type="scientific">Microbacterium algihabitans</name>
    <dbReference type="NCBI Taxonomy" id="3075992"/>
    <lineage>
        <taxon>Bacteria</taxon>
        <taxon>Bacillati</taxon>
        <taxon>Actinomycetota</taxon>
        <taxon>Actinomycetes</taxon>
        <taxon>Micrococcales</taxon>
        <taxon>Microbacteriaceae</taxon>
        <taxon>Microbacterium</taxon>
    </lineage>
</organism>
<dbReference type="EMBL" id="JAWDIU010000002">
    <property type="protein sequence ID" value="MDU0326679.1"/>
    <property type="molecule type" value="Genomic_DNA"/>
</dbReference>
<keyword evidence="1 2" id="KW-0238">DNA-binding</keyword>
<evidence type="ECO:0000256" key="1">
    <source>
        <dbReference type="ARBA" id="ARBA00023125"/>
    </source>
</evidence>
<dbReference type="InterPro" id="IPR000424">
    <property type="entry name" value="Primosome_PriB/ssb"/>
</dbReference>
<evidence type="ECO:0000256" key="3">
    <source>
        <dbReference type="RuleBase" id="RU000524"/>
    </source>
</evidence>
<accession>A0ABU3RUY1</accession>
<keyword evidence="6" id="KW-1185">Reference proteome</keyword>
<dbReference type="SUPFAM" id="SSF50249">
    <property type="entry name" value="Nucleic acid-binding proteins"/>
    <property type="match status" value="1"/>
</dbReference>
<dbReference type="CDD" id="cd04496">
    <property type="entry name" value="SSB_OBF"/>
    <property type="match status" value="1"/>
</dbReference>
<dbReference type="PANTHER" id="PTHR10302:SF0">
    <property type="entry name" value="SINGLE-STRANDED DNA-BINDING PROTEIN, MITOCHONDRIAL"/>
    <property type="match status" value="1"/>
</dbReference>
<dbReference type="NCBIfam" id="TIGR00621">
    <property type="entry name" value="ssb"/>
    <property type="match status" value="1"/>
</dbReference>
<dbReference type="Pfam" id="PF00436">
    <property type="entry name" value="SSB"/>
    <property type="match status" value="1"/>
</dbReference>
<proteinExistence type="predicted"/>
<name>A0ABU3RUY1_9MICO</name>
<evidence type="ECO:0000256" key="4">
    <source>
        <dbReference type="SAM" id="MobiDB-lite"/>
    </source>
</evidence>
<sequence length="172" mass="18414">MSDHITLVGNITGELDQRATRGGETIAAFRLAVGERKLDRERGEWVDGHTNFYNVSVFGDLGAHALTSLRKGQRVILTGRLRVREWENETKRGVSADVVVDAIGHDLRWGTSQFTRTPRPQAAVEPSAHTPTGATDADGWAVPGAEVESTPSDAGESRQPALVSAEGGAGPF</sequence>
<dbReference type="InterPro" id="IPR012340">
    <property type="entry name" value="NA-bd_OB-fold"/>
</dbReference>
<evidence type="ECO:0000256" key="2">
    <source>
        <dbReference type="PROSITE-ProRule" id="PRU00252"/>
    </source>
</evidence>
<reference evidence="5 6" key="1">
    <citation type="submission" date="2023-09" db="EMBL/GenBank/DDBJ databases">
        <title>Microbacterium fusihabitans sp. nov., Microbacterium phycihabitans sp. nov., and Microbacterium cervinum sp. nov., isolated from dried seaweeds of beach.</title>
        <authorList>
            <person name="Lee S.D."/>
        </authorList>
    </citation>
    <scope>NUCLEOTIDE SEQUENCE [LARGE SCALE GENOMIC DNA]</scope>
    <source>
        <strain evidence="5 6">KSW2-21</strain>
    </source>
</reference>
<protein>
    <recommendedName>
        <fullName evidence="3">Single-stranded DNA-binding protein</fullName>
    </recommendedName>
</protein>
<dbReference type="PANTHER" id="PTHR10302">
    <property type="entry name" value="SINGLE-STRANDED DNA-BINDING PROTEIN"/>
    <property type="match status" value="1"/>
</dbReference>
<comment type="caution">
    <text evidence="5">The sequence shown here is derived from an EMBL/GenBank/DDBJ whole genome shotgun (WGS) entry which is preliminary data.</text>
</comment>
<dbReference type="GO" id="GO:0003677">
    <property type="term" value="F:DNA binding"/>
    <property type="evidence" value="ECO:0007669"/>
    <property type="project" value="UniProtKB-KW"/>
</dbReference>
<evidence type="ECO:0000313" key="5">
    <source>
        <dbReference type="EMBL" id="MDU0326679.1"/>
    </source>
</evidence>
<gene>
    <name evidence="5" type="primary">ssb</name>
    <name evidence="5" type="ORF">RWH43_07905</name>
</gene>
<dbReference type="InterPro" id="IPR011344">
    <property type="entry name" value="ssDNA-bd"/>
</dbReference>
<dbReference type="RefSeq" id="WP_186325584.1">
    <property type="nucleotide sequence ID" value="NZ_JAWDIU010000002.1"/>
</dbReference>
<dbReference type="PROSITE" id="PS50935">
    <property type="entry name" value="SSB"/>
    <property type="match status" value="1"/>
</dbReference>
<feature type="region of interest" description="Disordered" evidence="4">
    <location>
        <begin position="112"/>
        <end position="172"/>
    </location>
</feature>
<dbReference type="Proteomes" id="UP001256673">
    <property type="component" value="Unassembled WGS sequence"/>
</dbReference>
<evidence type="ECO:0000313" key="6">
    <source>
        <dbReference type="Proteomes" id="UP001256673"/>
    </source>
</evidence>
<dbReference type="Gene3D" id="2.40.50.140">
    <property type="entry name" value="Nucleic acid-binding proteins"/>
    <property type="match status" value="1"/>
</dbReference>